<organism evidence="3 4">
    <name type="scientific">Diaporthe vaccinii</name>
    <dbReference type="NCBI Taxonomy" id="105482"/>
    <lineage>
        <taxon>Eukaryota</taxon>
        <taxon>Fungi</taxon>
        <taxon>Dikarya</taxon>
        <taxon>Ascomycota</taxon>
        <taxon>Pezizomycotina</taxon>
        <taxon>Sordariomycetes</taxon>
        <taxon>Sordariomycetidae</taxon>
        <taxon>Diaporthales</taxon>
        <taxon>Diaporthaceae</taxon>
        <taxon>Diaporthe</taxon>
        <taxon>Diaporthe eres species complex</taxon>
    </lineage>
</organism>
<feature type="transmembrane region" description="Helical" evidence="2">
    <location>
        <begin position="328"/>
        <end position="344"/>
    </location>
</feature>
<feature type="compositionally biased region" description="Low complexity" evidence="1">
    <location>
        <begin position="27"/>
        <end position="38"/>
    </location>
</feature>
<keyword evidence="4" id="KW-1185">Reference proteome</keyword>
<evidence type="ECO:0000313" key="3">
    <source>
        <dbReference type="EMBL" id="KAL2279068.1"/>
    </source>
</evidence>
<comment type="caution">
    <text evidence="3">The sequence shown here is derived from an EMBL/GenBank/DDBJ whole genome shotgun (WGS) entry which is preliminary data.</text>
</comment>
<dbReference type="InterPro" id="IPR036259">
    <property type="entry name" value="MFS_trans_sf"/>
</dbReference>
<feature type="transmembrane region" description="Helical" evidence="2">
    <location>
        <begin position="499"/>
        <end position="518"/>
    </location>
</feature>
<dbReference type="Proteomes" id="UP001600888">
    <property type="component" value="Unassembled WGS sequence"/>
</dbReference>
<feature type="compositionally biased region" description="Polar residues" evidence="1">
    <location>
        <begin position="44"/>
        <end position="60"/>
    </location>
</feature>
<feature type="transmembrane region" description="Helical" evidence="2">
    <location>
        <begin position="250"/>
        <end position="273"/>
    </location>
</feature>
<gene>
    <name evidence="3" type="ORF">FJTKL_13645</name>
</gene>
<name>A0ABR4E9F1_9PEZI</name>
<sequence length="531" mass="58546">MQPEGDAEPRQLNKAMTTYAVFEPPYAGTAGSGRTSSSLPPVVTETTSTSRARVPSSTSIDVPVHSDATQFTFIELHNNQDVFPLREDHFLKSDFDQICATHDCQADCFNMARVFRASQHALGNSTDGYKADIPVTLFGICSNLASATESVMRNGNETTQSFFPRPLAQISNDSDLLADNLTTCLATTCEMTRRPSECFNYCRPESLLQSPTAFDFSSGLLRCADKLCSNTCGLPFANQDVFGIGVLISYYIQAALLFALAVAVSASAVWQLFRFVTAGVASFFMSPAEVDPLNGYALLAVSLGGCIGPAFTLLLLHSHGIKSWHSTVLCLASWLLNTIIFYMLCGNLSKSLNTIEGVDRALRKIFQTKYCGGSSAMVLCQEWTGSNPMQYLSDFYNQTLITNIHKAPATWAYVTLVLLVLVLMQVIGRHDRPISGCAPIKQVTPTKRRILRKIPWLSPQCWEFLLLLATTTIFLLALRCQWVMVRTYQAMGVVDTHEWSFGQVVAVLIWVPALLEVVESYNGSRELFVET</sequence>
<keyword evidence="2" id="KW-0472">Membrane</keyword>
<feature type="transmembrane region" description="Helical" evidence="2">
    <location>
        <begin position="410"/>
        <end position="427"/>
    </location>
</feature>
<feature type="transmembrane region" description="Helical" evidence="2">
    <location>
        <begin position="461"/>
        <end position="479"/>
    </location>
</feature>
<evidence type="ECO:0000256" key="2">
    <source>
        <dbReference type="SAM" id="Phobius"/>
    </source>
</evidence>
<protein>
    <submittedName>
        <fullName evidence="3">Uncharacterized protein</fullName>
    </submittedName>
</protein>
<proteinExistence type="predicted"/>
<evidence type="ECO:0000313" key="4">
    <source>
        <dbReference type="Proteomes" id="UP001600888"/>
    </source>
</evidence>
<dbReference type="SUPFAM" id="SSF103473">
    <property type="entry name" value="MFS general substrate transporter"/>
    <property type="match status" value="1"/>
</dbReference>
<keyword evidence="2" id="KW-0812">Transmembrane</keyword>
<keyword evidence="2" id="KW-1133">Transmembrane helix</keyword>
<reference evidence="3 4" key="1">
    <citation type="submission" date="2024-03" db="EMBL/GenBank/DDBJ databases">
        <title>A high-quality draft genome sequence of Diaporthe vaccinii, a causative agent of upright dieback and viscid rot disease in cranberry plants.</title>
        <authorList>
            <person name="Sarrasin M."/>
            <person name="Lang B.F."/>
            <person name="Burger G."/>
        </authorList>
    </citation>
    <scope>NUCLEOTIDE SEQUENCE [LARGE SCALE GENOMIC DNA]</scope>
    <source>
        <strain evidence="3 4">IS7</strain>
    </source>
</reference>
<feature type="region of interest" description="Disordered" evidence="1">
    <location>
        <begin position="27"/>
        <end position="61"/>
    </location>
</feature>
<accession>A0ABR4E9F1</accession>
<feature type="transmembrane region" description="Helical" evidence="2">
    <location>
        <begin position="293"/>
        <end position="316"/>
    </location>
</feature>
<evidence type="ECO:0000256" key="1">
    <source>
        <dbReference type="SAM" id="MobiDB-lite"/>
    </source>
</evidence>
<dbReference type="EMBL" id="JBAWTH010000079">
    <property type="protein sequence ID" value="KAL2279068.1"/>
    <property type="molecule type" value="Genomic_DNA"/>
</dbReference>